<dbReference type="EMBL" id="JAYKBW010000002">
    <property type="protein sequence ID" value="MEB3074103.1"/>
    <property type="molecule type" value="Genomic_DNA"/>
</dbReference>
<keyword evidence="2" id="KW-1185">Reference proteome</keyword>
<protein>
    <submittedName>
        <fullName evidence="1">DUF6263 family protein</fullName>
    </submittedName>
</protein>
<dbReference type="InterPro" id="IPR046230">
    <property type="entry name" value="DUF6263"/>
</dbReference>
<dbReference type="Proteomes" id="UP001311730">
    <property type="component" value="Unassembled WGS sequence"/>
</dbReference>
<dbReference type="RefSeq" id="WP_323982564.1">
    <property type="nucleotide sequence ID" value="NZ_JAYKBW010000002.1"/>
</dbReference>
<organism evidence="1 2">
    <name type="scientific">Capnocytophaga gingivalis</name>
    <dbReference type="NCBI Taxonomy" id="1017"/>
    <lineage>
        <taxon>Bacteria</taxon>
        <taxon>Pseudomonadati</taxon>
        <taxon>Bacteroidota</taxon>
        <taxon>Flavobacteriia</taxon>
        <taxon>Flavobacteriales</taxon>
        <taxon>Flavobacteriaceae</taxon>
        <taxon>Capnocytophaga</taxon>
    </lineage>
</organism>
<comment type="caution">
    <text evidence="1">The sequence shown here is derived from an EMBL/GenBank/DDBJ whole genome shotgun (WGS) entry which is preliminary data.</text>
</comment>
<dbReference type="Pfam" id="PF19777">
    <property type="entry name" value="DUF6263"/>
    <property type="match status" value="1"/>
</dbReference>
<sequence length="305" mass="34488">MKYLLFFVPFLGLAQSIDLSLTLKPKQPYKFTVVSEVSSKQRLDNLDVEAKAVSTTRLSITPSREEKQIYPITLRYEEALLQLETNVQGKPMPLEKIPEYTNEAAKELCNQPFKGELSVKGKIVKLDPVKPLMERAMKQLDKKHAKENPLTSFEKQQVQAQLEAAFAETTLQSNLSNVLSVLPRQRVAVGDQWEISSFLSKEMDVNVKTQYTLQEVTPESIYIRGKALIATNHEKVILQQGQYVFFTMNGAIDIEIWLDPTTKWIQKATAKQTLSGETEVEGDLSHQKGKIIPFESKSVIEVSGQ</sequence>
<evidence type="ECO:0000313" key="2">
    <source>
        <dbReference type="Proteomes" id="UP001311730"/>
    </source>
</evidence>
<evidence type="ECO:0000313" key="1">
    <source>
        <dbReference type="EMBL" id="MEB3074103.1"/>
    </source>
</evidence>
<proteinExistence type="predicted"/>
<accession>A0ABU5Z572</accession>
<gene>
    <name evidence="1" type="ORF">VJJ08_02165</name>
</gene>
<reference evidence="1 2" key="1">
    <citation type="submission" date="2023-12" db="EMBL/GenBank/DDBJ databases">
        <title>Genomic sequences of Capnocytophaga and Parvimonas strains.</title>
        <authorList>
            <person name="Watt R.M."/>
            <person name="Wang M."/>
            <person name="Yang T."/>
            <person name="Tong W.M."/>
        </authorList>
    </citation>
    <scope>NUCLEOTIDE SEQUENCE [LARGE SCALE GENOMIC DNA]</scope>
    <source>
        <strain evidence="1 2">CCUG 13096</strain>
    </source>
</reference>
<name>A0ABU5Z572_9FLAO</name>